<evidence type="ECO:0000256" key="5">
    <source>
        <dbReference type="PROSITE-ProRule" id="PRU01248"/>
    </source>
</evidence>
<dbReference type="PROSITE" id="PS51898">
    <property type="entry name" value="TYR_RECOMBINASE"/>
    <property type="match status" value="1"/>
</dbReference>
<dbReference type="InterPro" id="IPR002104">
    <property type="entry name" value="Integrase_catalytic"/>
</dbReference>
<keyword evidence="3 5" id="KW-0238">DNA-binding</keyword>
<dbReference type="InterPro" id="IPR010998">
    <property type="entry name" value="Integrase_recombinase_N"/>
</dbReference>
<dbReference type="CDD" id="cd00397">
    <property type="entry name" value="DNA_BRE_C"/>
    <property type="match status" value="1"/>
</dbReference>
<dbReference type="InterPro" id="IPR011010">
    <property type="entry name" value="DNA_brk_join_enz"/>
</dbReference>
<dbReference type="SUPFAM" id="SSF56349">
    <property type="entry name" value="DNA breaking-rejoining enzymes"/>
    <property type="match status" value="1"/>
</dbReference>
<feature type="domain" description="Tyr recombinase" evidence="6">
    <location>
        <begin position="107"/>
        <end position="287"/>
    </location>
</feature>
<comment type="similarity">
    <text evidence="1">Belongs to the 'phage' integrase family.</text>
</comment>
<name>A0ABZ2YG16_9BACT</name>
<dbReference type="InterPro" id="IPR013762">
    <property type="entry name" value="Integrase-like_cat_sf"/>
</dbReference>
<dbReference type="Gene3D" id="1.10.150.130">
    <property type="match status" value="1"/>
</dbReference>
<dbReference type="Pfam" id="PF00589">
    <property type="entry name" value="Phage_integrase"/>
    <property type="match status" value="1"/>
</dbReference>
<dbReference type="PROSITE" id="PS51900">
    <property type="entry name" value="CB"/>
    <property type="match status" value="1"/>
</dbReference>
<dbReference type="RefSeq" id="WP_369019242.1">
    <property type="nucleotide sequence ID" value="NZ_CP121689.1"/>
</dbReference>
<proteinExistence type="inferred from homology"/>
<keyword evidence="4" id="KW-0233">DNA recombination</keyword>
<dbReference type="InterPro" id="IPR044068">
    <property type="entry name" value="CB"/>
</dbReference>
<protein>
    <submittedName>
        <fullName evidence="8">Tyrosine-type recombinase/integrase</fullName>
    </submittedName>
</protein>
<sequence length="304" mass="35501">MPRVIKIVKSLTWREYLARFLAEKRLNGCRETTINDYRYYIPRFFEGLTLEDWEGIQKRVNEYFSSDLAPATFNIRRAYLKAFFNYLVQQGAVPQNPITFKKRKTESKMRAVPPEILQKLLRLPDKNTFAGLRNYTLLLLTLDTGIRPKEALSLLPEHFNLEAREVTIPGGIAKTKAPRTLPLSSLTVQWLHRLLSVRHSAWHNAPVFCTWEGKPMQRNSWTKILQDYSKKLGYRITPYDLHHAFALYSLRNGMNVFVLQRILGHTDLTMTKRYLALTQEDLQKEHEKSSPLNVLGAKRIRKIS</sequence>
<evidence type="ECO:0000259" key="7">
    <source>
        <dbReference type="PROSITE" id="PS51900"/>
    </source>
</evidence>
<dbReference type="PANTHER" id="PTHR30349:SF64">
    <property type="entry name" value="PROPHAGE INTEGRASE INTD-RELATED"/>
    <property type="match status" value="1"/>
</dbReference>
<keyword evidence="2" id="KW-0229">DNA integration</keyword>
<feature type="domain" description="Core-binding (CB)" evidence="7">
    <location>
        <begin position="11"/>
        <end position="88"/>
    </location>
</feature>
<evidence type="ECO:0000313" key="9">
    <source>
        <dbReference type="Proteomes" id="UP001461341"/>
    </source>
</evidence>
<evidence type="ECO:0000256" key="4">
    <source>
        <dbReference type="ARBA" id="ARBA00023172"/>
    </source>
</evidence>
<evidence type="ECO:0000256" key="2">
    <source>
        <dbReference type="ARBA" id="ARBA00022908"/>
    </source>
</evidence>
<dbReference type="Gene3D" id="1.10.443.10">
    <property type="entry name" value="Intergrase catalytic core"/>
    <property type="match status" value="1"/>
</dbReference>
<evidence type="ECO:0000259" key="6">
    <source>
        <dbReference type="PROSITE" id="PS51898"/>
    </source>
</evidence>
<organism evidence="8 9">
    <name type="scientific">Thermatribacter velox</name>
    <dbReference type="NCBI Taxonomy" id="3039681"/>
    <lineage>
        <taxon>Bacteria</taxon>
        <taxon>Pseudomonadati</taxon>
        <taxon>Atribacterota</taxon>
        <taxon>Atribacteria</taxon>
        <taxon>Atribacterales</taxon>
        <taxon>Thermatribacteraceae</taxon>
        <taxon>Thermatribacter</taxon>
    </lineage>
</organism>
<dbReference type="InterPro" id="IPR050090">
    <property type="entry name" value="Tyrosine_recombinase_XerCD"/>
</dbReference>
<evidence type="ECO:0000256" key="1">
    <source>
        <dbReference type="ARBA" id="ARBA00008857"/>
    </source>
</evidence>
<dbReference type="PANTHER" id="PTHR30349">
    <property type="entry name" value="PHAGE INTEGRASE-RELATED"/>
    <property type="match status" value="1"/>
</dbReference>
<accession>A0ABZ2YG16</accession>
<dbReference type="Proteomes" id="UP001461341">
    <property type="component" value="Chromosome"/>
</dbReference>
<keyword evidence="9" id="KW-1185">Reference proteome</keyword>
<dbReference type="EMBL" id="CP121689">
    <property type="protein sequence ID" value="WZL77076.1"/>
    <property type="molecule type" value="Genomic_DNA"/>
</dbReference>
<gene>
    <name evidence="8" type="ORF">QBE54_05005</name>
</gene>
<evidence type="ECO:0000256" key="3">
    <source>
        <dbReference type="ARBA" id="ARBA00023125"/>
    </source>
</evidence>
<reference evidence="8 9" key="1">
    <citation type="submission" date="2023-03" db="EMBL/GenBank/DDBJ databases">
        <title>Novel Species.</title>
        <authorList>
            <person name="Ma S."/>
        </authorList>
    </citation>
    <scope>NUCLEOTIDE SEQUENCE [LARGE SCALE GENOMIC DNA]</scope>
    <source>
        <strain evidence="8 9">B11</strain>
    </source>
</reference>
<evidence type="ECO:0000313" key="8">
    <source>
        <dbReference type="EMBL" id="WZL77076.1"/>
    </source>
</evidence>